<evidence type="ECO:0000259" key="2">
    <source>
        <dbReference type="Pfam" id="PF18406"/>
    </source>
</evidence>
<comment type="caution">
    <text evidence="3">The sequence shown here is derived from an EMBL/GenBank/DDBJ whole genome shotgun (WGS) entry which is preliminary data.</text>
</comment>
<protein>
    <submittedName>
        <fullName evidence="3">DUF1281 domain-containing protein</fullName>
    </submittedName>
</protein>
<keyword evidence="4" id="KW-1185">Reference proteome</keyword>
<feature type="domain" description="DUF1281" evidence="1">
    <location>
        <begin position="2"/>
        <end position="113"/>
    </location>
</feature>
<sequence length="216" mass="24357">MKPETCERLHALWLASGLQRMTWASLTGEQQAAISALWERKKGDWHWTISGQAVTDKWDGLCLEEALQLRTMPFDMLQLIPPRMDAEINGYNGRLLEGVPDGFTDTVDRCGTKWPLAHDLNLSYYAETTFNADFETPWSPPSLEVLCALTARYGVTAEHWYAEAGCDYCGWATYAGGVQLDERCETLEWSEESDKDGYRDVTGPEWIIDNVASYGG</sequence>
<dbReference type="Pfam" id="PF06924">
    <property type="entry name" value="DUF1281"/>
    <property type="match status" value="1"/>
</dbReference>
<dbReference type="InterPro" id="IPR009694">
    <property type="entry name" value="DUF1281"/>
</dbReference>
<dbReference type="Gene3D" id="1.10.3530.10">
    <property type="entry name" value="Api92-like"/>
    <property type="match status" value="1"/>
</dbReference>
<proteinExistence type="predicted"/>
<gene>
    <name evidence="3" type="ORF">V8N49_23040</name>
</gene>
<dbReference type="EMBL" id="JBANEI010000031">
    <property type="protein sequence ID" value="MEI2684500.1"/>
    <property type="molecule type" value="Genomic_DNA"/>
</dbReference>
<dbReference type="RefSeq" id="WP_336204202.1">
    <property type="nucleotide sequence ID" value="NZ_JBANEI010000031.1"/>
</dbReference>
<dbReference type="InterPro" id="IPR041329">
    <property type="entry name" value="YubB_C"/>
</dbReference>
<dbReference type="SUPFAM" id="SSF160940">
    <property type="entry name" value="Api92-like"/>
    <property type="match status" value="1"/>
</dbReference>
<name>A0ABU8DLY1_ERWAP</name>
<organism evidence="3 4">
    <name type="scientific">Erwinia aphidicola</name>
    <dbReference type="NCBI Taxonomy" id="68334"/>
    <lineage>
        <taxon>Bacteria</taxon>
        <taxon>Pseudomonadati</taxon>
        <taxon>Pseudomonadota</taxon>
        <taxon>Gammaproteobacteria</taxon>
        <taxon>Enterobacterales</taxon>
        <taxon>Erwiniaceae</taxon>
        <taxon>Erwinia</taxon>
    </lineage>
</organism>
<reference evidence="3 4" key="1">
    <citation type="submission" date="2024-02" db="EMBL/GenBank/DDBJ databases">
        <title>First report Erwinia aphidicola in onion in Chile.</title>
        <authorList>
            <person name="Valenzuela M."/>
            <person name="Pena M."/>
            <person name="Dutta B."/>
        </authorList>
    </citation>
    <scope>NUCLEOTIDE SEQUENCE [LARGE SCALE GENOMIC DNA]</scope>
    <source>
        <strain evidence="3 4">QCJ3A</strain>
    </source>
</reference>
<accession>A0ABU8DLY1</accession>
<evidence type="ECO:0000313" key="4">
    <source>
        <dbReference type="Proteomes" id="UP001306592"/>
    </source>
</evidence>
<dbReference type="Pfam" id="PF18406">
    <property type="entry name" value="DUF1281_C"/>
    <property type="match status" value="1"/>
</dbReference>
<evidence type="ECO:0000313" key="3">
    <source>
        <dbReference type="EMBL" id="MEI2684500.1"/>
    </source>
</evidence>
<dbReference type="Proteomes" id="UP001306592">
    <property type="component" value="Unassembled WGS sequence"/>
</dbReference>
<dbReference type="InterPro" id="IPR023136">
    <property type="entry name" value="Api92-like_dom_sf"/>
</dbReference>
<feature type="domain" description="YubB ferredoxin-like" evidence="2">
    <location>
        <begin position="128"/>
        <end position="194"/>
    </location>
</feature>
<evidence type="ECO:0000259" key="1">
    <source>
        <dbReference type="Pfam" id="PF06924"/>
    </source>
</evidence>